<evidence type="ECO:0000256" key="9">
    <source>
        <dbReference type="ARBA" id="ARBA00023136"/>
    </source>
</evidence>
<dbReference type="CDD" id="cd03216">
    <property type="entry name" value="ABC_Carb_Monos_I"/>
    <property type="match status" value="1"/>
</dbReference>
<dbReference type="PANTHER" id="PTHR43790">
    <property type="entry name" value="CARBOHYDRATE TRANSPORT ATP-BINDING PROTEIN MG119-RELATED"/>
    <property type="match status" value="1"/>
</dbReference>
<dbReference type="EMBL" id="CP036264">
    <property type="protein sequence ID" value="QEG00077.1"/>
    <property type="molecule type" value="Genomic_DNA"/>
</dbReference>
<keyword evidence="12" id="KW-0378">Hydrolase</keyword>
<dbReference type="PROSITE" id="PS50893">
    <property type="entry name" value="ABC_TRANSPORTER_2"/>
    <property type="match status" value="2"/>
</dbReference>
<keyword evidence="13" id="KW-1185">Reference proteome</keyword>
<feature type="domain" description="ABC transporter" evidence="11">
    <location>
        <begin position="13"/>
        <end position="248"/>
    </location>
</feature>
<dbReference type="RefSeq" id="WP_233902908.1">
    <property type="nucleotide sequence ID" value="NZ_CP036264.1"/>
</dbReference>
<dbReference type="FunFam" id="3.40.50.300:FF:000127">
    <property type="entry name" value="Ribose import ATP-binding protein RbsA"/>
    <property type="match status" value="1"/>
</dbReference>
<evidence type="ECO:0000256" key="3">
    <source>
        <dbReference type="ARBA" id="ARBA00022475"/>
    </source>
</evidence>
<dbReference type="PROSITE" id="PS00211">
    <property type="entry name" value="ABC_TRANSPORTER_1"/>
    <property type="match status" value="1"/>
</dbReference>
<proteinExistence type="predicted"/>
<feature type="compositionally biased region" description="Polar residues" evidence="10">
    <location>
        <begin position="265"/>
        <end position="290"/>
    </location>
</feature>
<dbReference type="GO" id="GO:0005524">
    <property type="term" value="F:ATP binding"/>
    <property type="evidence" value="ECO:0007669"/>
    <property type="project" value="UniProtKB-KW"/>
</dbReference>
<dbReference type="GO" id="GO:0016887">
    <property type="term" value="F:ATP hydrolysis activity"/>
    <property type="evidence" value="ECO:0007669"/>
    <property type="project" value="InterPro"/>
</dbReference>
<evidence type="ECO:0000256" key="7">
    <source>
        <dbReference type="ARBA" id="ARBA00022840"/>
    </source>
</evidence>
<protein>
    <submittedName>
        <fullName evidence="12">Arabinose import ATP-binding protein AraG</fullName>
        <ecNumber evidence="12">3.6.3.17</ecNumber>
    </submittedName>
</protein>
<keyword evidence="2" id="KW-0813">Transport</keyword>
<dbReference type="Pfam" id="PF00005">
    <property type="entry name" value="ABC_tran"/>
    <property type="match status" value="2"/>
</dbReference>
<keyword evidence="9" id="KW-0472">Membrane</keyword>
<dbReference type="InterPro" id="IPR017871">
    <property type="entry name" value="ABC_transporter-like_CS"/>
</dbReference>
<evidence type="ECO:0000256" key="1">
    <source>
        <dbReference type="ARBA" id="ARBA00004202"/>
    </source>
</evidence>
<organism evidence="12 13">
    <name type="scientific">Stieleria maiorica</name>
    <dbReference type="NCBI Taxonomy" id="2795974"/>
    <lineage>
        <taxon>Bacteria</taxon>
        <taxon>Pseudomonadati</taxon>
        <taxon>Planctomycetota</taxon>
        <taxon>Planctomycetia</taxon>
        <taxon>Pirellulales</taxon>
        <taxon>Pirellulaceae</taxon>
        <taxon>Stieleria</taxon>
    </lineage>
</organism>
<keyword evidence="6" id="KW-0547">Nucleotide-binding</keyword>
<evidence type="ECO:0000259" key="11">
    <source>
        <dbReference type="PROSITE" id="PS50893"/>
    </source>
</evidence>
<keyword evidence="8" id="KW-1278">Translocase</keyword>
<keyword evidence="7 12" id="KW-0067">ATP-binding</keyword>
<keyword evidence="4" id="KW-0762">Sugar transport</keyword>
<dbReference type="SMART" id="SM00382">
    <property type="entry name" value="AAA"/>
    <property type="match status" value="2"/>
</dbReference>
<evidence type="ECO:0000313" key="12">
    <source>
        <dbReference type="EMBL" id="QEG00077.1"/>
    </source>
</evidence>
<reference evidence="12 13" key="1">
    <citation type="submission" date="2019-02" db="EMBL/GenBank/DDBJ databases">
        <title>Planctomycetal bacteria perform biofilm scaping via a novel small molecule.</title>
        <authorList>
            <person name="Jeske O."/>
            <person name="Boedeker C."/>
            <person name="Wiegand S."/>
            <person name="Breitling P."/>
            <person name="Kallscheuer N."/>
            <person name="Jogler M."/>
            <person name="Rohde M."/>
            <person name="Petersen J."/>
            <person name="Medema M.H."/>
            <person name="Surup F."/>
            <person name="Jogler C."/>
        </authorList>
    </citation>
    <scope>NUCLEOTIDE SEQUENCE [LARGE SCALE GENOMIC DNA]</scope>
    <source>
        <strain evidence="12 13">Mal15</strain>
    </source>
</reference>
<gene>
    <name evidence="12" type="primary">araG</name>
    <name evidence="12" type="ORF">Mal15_41450</name>
</gene>
<dbReference type="InterPro" id="IPR027417">
    <property type="entry name" value="P-loop_NTPase"/>
</dbReference>
<evidence type="ECO:0000313" key="13">
    <source>
        <dbReference type="Proteomes" id="UP000321353"/>
    </source>
</evidence>
<keyword evidence="5" id="KW-0677">Repeat</keyword>
<feature type="domain" description="ABC transporter" evidence="11">
    <location>
        <begin position="294"/>
        <end position="536"/>
    </location>
</feature>
<keyword evidence="3" id="KW-1003">Cell membrane</keyword>
<dbReference type="AlphaFoldDB" id="A0A5B9MJ79"/>
<evidence type="ECO:0000256" key="2">
    <source>
        <dbReference type="ARBA" id="ARBA00022448"/>
    </source>
</evidence>
<dbReference type="Gene3D" id="3.40.50.300">
    <property type="entry name" value="P-loop containing nucleotide triphosphate hydrolases"/>
    <property type="match status" value="2"/>
</dbReference>
<sequence>MSVAQGKNPRPLLEVRSLGKRFPGVRALHNINLTLMPGEVLALVGENGAGKSTLMKILAGVQPPDEGQILVDQTPVAIGSVADAMRLGITLIHQELNLADNLSVGANIFLGREPTRFGLIDREKIVHESRRHLASVGLQVDPLTLVRELTIGRQQMVEIAKALSIDARVLIMDEPTSSLSQREAEALFDVVRGLREHGVSVIYISHRLAEVEALADRVAVMRDGENAGELVGDQINHDAMVSRMVGRDVSRFYERTIRTGLAAESTGQSAESTGQSAESTGQSAEGTEQAASAKPALEVIDLVVPDHPTHKVSFHVMPGEIVGVAGLVGAGRTEMLRCLFGVTQPLGGTLRINGRRVQLRSPKDAIASGMGLVPEDRKEQGLVIDFSVRTNVSLASLSDKARGGCWINFAAESDDTIHSIDRLRIKTPTADQVVRYLSGGNQQKVVLGKWLAMNPKILLLDEPTRGIDIGAKEEIYRLMETLAAEGLAILFVSSEMEEVIAMSDRTLVMHEGEITGQLVGDEIGEEQIMNLATGVTSR</sequence>
<dbReference type="PANTHER" id="PTHR43790:SF3">
    <property type="entry name" value="D-ALLOSE IMPORT ATP-BINDING PROTEIN ALSA-RELATED"/>
    <property type="match status" value="1"/>
</dbReference>
<comment type="subcellular location">
    <subcellularLocation>
        <location evidence="1">Cell membrane</location>
        <topology evidence="1">Peripheral membrane protein</topology>
    </subcellularLocation>
</comment>
<evidence type="ECO:0000256" key="4">
    <source>
        <dbReference type="ARBA" id="ARBA00022597"/>
    </source>
</evidence>
<evidence type="ECO:0000256" key="10">
    <source>
        <dbReference type="SAM" id="MobiDB-lite"/>
    </source>
</evidence>
<dbReference type="GO" id="GO:0005886">
    <property type="term" value="C:plasma membrane"/>
    <property type="evidence" value="ECO:0007669"/>
    <property type="project" value="UniProtKB-SubCell"/>
</dbReference>
<dbReference type="EC" id="3.6.3.17" evidence="12"/>
<dbReference type="CDD" id="cd03215">
    <property type="entry name" value="ABC_Carb_Monos_II"/>
    <property type="match status" value="1"/>
</dbReference>
<evidence type="ECO:0000256" key="5">
    <source>
        <dbReference type="ARBA" id="ARBA00022737"/>
    </source>
</evidence>
<name>A0A5B9MJ79_9BACT</name>
<dbReference type="Proteomes" id="UP000321353">
    <property type="component" value="Chromosome"/>
</dbReference>
<dbReference type="InterPro" id="IPR050107">
    <property type="entry name" value="ABC_carbohydrate_import_ATPase"/>
</dbReference>
<dbReference type="KEGG" id="smam:Mal15_41450"/>
<dbReference type="InterPro" id="IPR003439">
    <property type="entry name" value="ABC_transporter-like_ATP-bd"/>
</dbReference>
<accession>A0A5B9MJ79</accession>
<dbReference type="InterPro" id="IPR003593">
    <property type="entry name" value="AAA+_ATPase"/>
</dbReference>
<dbReference type="SUPFAM" id="SSF52540">
    <property type="entry name" value="P-loop containing nucleoside triphosphate hydrolases"/>
    <property type="match status" value="2"/>
</dbReference>
<evidence type="ECO:0000256" key="8">
    <source>
        <dbReference type="ARBA" id="ARBA00022967"/>
    </source>
</evidence>
<feature type="region of interest" description="Disordered" evidence="10">
    <location>
        <begin position="263"/>
        <end position="291"/>
    </location>
</feature>
<evidence type="ECO:0000256" key="6">
    <source>
        <dbReference type="ARBA" id="ARBA00022741"/>
    </source>
</evidence>